<dbReference type="RefSeq" id="XP_025572400.1">
    <property type="nucleotide sequence ID" value="XM_025718044.1"/>
</dbReference>
<dbReference type="AlphaFoldDB" id="A0A395GRS4"/>
<evidence type="ECO:0000259" key="2">
    <source>
        <dbReference type="Pfam" id="PF00171"/>
    </source>
</evidence>
<gene>
    <name evidence="3" type="ORF">BO80DRAFT_413132</name>
</gene>
<keyword evidence="4" id="KW-1185">Reference proteome</keyword>
<dbReference type="SUPFAM" id="SSF53720">
    <property type="entry name" value="ALDH-like"/>
    <property type="match status" value="1"/>
</dbReference>
<dbReference type="VEuPathDB" id="FungiDB:BO80DRAFT_413132"/>
<feature type="domain" description="Aldehyde dehydrogenase" evidence="2">
    <location>
        <begin position="33"/>
        <end position="463"/>
    </location>
</feature>
<evidence type="ECO:0000256" key="1">
    <source>
        <dbReference type="ARBA" id="ARBA00023002"/>
    </source>
</evidence>
<dbReference type="InterPro" id="IPR016163">
    <property type="entry name" value="Ald_DH_C"/>
</dbReference>
<evidence type="ECO:0000313" key="4">
    <source>
        <dbReference type="Proteomes" id="UP000249402"/>
    </source>
</evidence>
<sequence>MESRITPLVIDNQEILHPSGERVASDPSPFQGVTDDLAIQAVESCASAFPDWSATSPVERRSLLNKAAEILESRSEDFIQCMQEEIRAPRVFAEFNVRTGVDFLREYAALTTDALAGTIPVSHGESYALVFKEPLGVILAIAPWNAPIILGLRSIAAPLAAGNTVVFKGSELSPRTHFLVSTLFKDAGFPPGVVNYVLHRAEDAASVYETMINHRAVRKCNFTGSTNVGRIIASKAALALKPVLLELGGKNCALVLEDADIEKAAKQIIDGSTLNNGQICMSTDLVLAIDAIHDKLVSHILALLQQFASPHRVITPSSKRKLNGLIDDARAKGAKIHTASNKSEILGNETDYPATVIEGLTPEMEFFTVESFGPIMGIVRVKDEAEAMDLIQQSSYGLSAAVFTASHFRALQLARKIPAGAIHVNSMTVHDEATLPHGGHGDSGWGRFGAKWGLEEFLQTRTVILNP</sequence>
<evidence type="ECO:0000313" key="3">
    <source>
        <dbReference type="EMBL" id="RAK98072.1"/>
    </source>
</evidence>
<name>A0A395GRS4_9EURO</name>
<dbReference type="PANTHER" id="PTHR43353">
    <property type="entry name" value="SUCCINATE-SEMIALDEHYDE DEHYDROGENASE, MITOCHONDRIAL"/>
    <property type="match status" value="1"/>
</dbReference>
<keyword evidence="1" id="KW-0560">Oxidoreductase</keyword>
<dbReference type="Proteomes" id="UP000249402">
    <property type="component" value="Unassembled WGS sequence"/>
</dbReference>
<dbReference type="InterPro" id="IPR016162">
    <property type="entry name" value="Ald_DH_N"/>
</dbReference>
<dbReference type="CDD" id="cd07105">
    <property type="entry name" value="ALDH_SaliADH"/>
    <property type="match status" value="1"/>
</dbReference>
<reference evidence="3 4" key="1">
    <citation type="submission" date="2018-02" db="EMBL/GenBank/DDBJ databases">
        <title>The genomes of Aspergillus section Nigri reveals drivers in fungal speciation.</title>
        <authorList>
            <consortium name="DOE Joint Genome Institute"/>
            <person name="Vesth T.C."/>
            <person name="Nybo J."/>
            <person name="Theobald S."/>
            <person name="Brandl J."/>
            <person name="Frisvad J.C."/>
            <person name="Nielsen K.F."/>
            <person name="Lyhne E.K."/>
            <person name="Kogle M.E."/>
            <person name="Kuo A."/>
            <person name="Riley R."/>
            <person name="Clum A."/>
            <person name="Nolan M."/>
            <person name="Lipzen A."/>
            <person name="Salamov A."/>
            <person name="Henrissat B."/>
            <person name="Wiebenga A."/>
            <person name="De vries R.P."/>
            <person name="Grigoriev I.V."/>
            <person name="Mortensen U.H."/>
            <person name="Andersen M.R."/>
            <person name="Baker S.E."/>
        </authorList>
    </citation>
    <scope>NUCLEOTIDE SEQUENCE [LARGE SCALE GENOMIC DNA]</scope>
    <source>
        <strain evidence="3 4">CBS 121593</strain>
    </source>
</reference>
<protein>
    <submittedName>
        <fullName evidence="3">Aldehyde dehydrogenase</fullName>
    </submittedName>
</protein>
<organism evidence="3 4">
    <name type="scientific">Aspergillus ibericus CBS 121593</name>
    <dbReference type="NCBI Taxonomy" id="1448316"/>
    <lineage>
        <taxon>Eukaryota</taxon>
        <taxon>Fungi</taxon>
        <taxon>Dikarya</taxon>
        <taxon>Ascomycota</taxon>
        <taxon>Pezizomycotina</taxon>
        <taxon>Eurotiomycetes</taxon>
        <taxon>Eurotiomycetidae</taxon>
        <taxon>Eurotiales</taxon>
        <taxon>Aspergillaceae</taxon>
        <taxon>Aspergillus</taxon>
        <taxon>Aspergillus subgen. Circumdati</taxon>
    </lineage>
</organism>
<proteinExistence type="predicted"/>
<dbReference type="GeneID" id="37222909"/>
<dbReference type="InterPro" id="IPR016161">
    <property type="entry name" value="Ald_DH/histidinol_DH"/>
</dbReference>
<dbReference type="STRING" id="1448316.A0A395GRS4"/>
<dbReference type="InterPro" id="IPR050740">
    <property type="entry name" value="Aldehyde_DH_Superfamily"/>
</dbReference>
<dbReference type="EMBL" id="KZ824456">
    <property type="protein sequence ID" value="RAK98072.1"/>
    <property type="molecule type" value="Genomic_DNA"/>
</dbReference>
<dbReference type="Gene3D" id="3.40.605.10">
    <property type="entry name" value="Aldehyde Dehydrogenase, Chain A, domain 1"/>
    <property type="match status" value="1"/>
</dbReference>
<accession>A0A395GRS4</accession>
<dbReference type="PANTHER" id="PTHR43353:SF6">
    <property type="entry name" value="CYTOPLASMIC ALDEHYDE DEHYDROGENASE (EUROFUNG)"/>
    <property type="match status" value="1"/>
</dbReference>
<dbReference type="Gene3D" id="3.40.309.10">
    <property type="entry name" value="Aldehyde Dehydrogenase, Chain A, domain 2"/>
    <property type="match status" value="1"/>
</dbReference>
<dbReference type="Pfam" id="PF00171">
    <property type="entry name" value="Aldedh"/>
    <property type="match status" value="1"/>
</dbReference>
<dbReference type="OrthoDB" id="310895at2759"/>
<dbReference type="GO" id="GO:0009450">
    <property type="term" value="P:gamma-aminobutyric acid catabolic process"/>
    <property type="evidence" value="ECO:0007669"/>
    <property type="project" value="TreeGrafter"/>
</dbReference>
<dbReference type="InterPro" id="IPR015590">
    <property type="entry name" value="Aldehyde_DH_dom"/>
</dbReference>
<dbReference type="GO" id="GO:0004777">
    <property type="term" value="F:succinate-semialdehyde dehydrogenase (NAD+) activity"/>
    <property type="evidence" value="ECO:0007669"/>
    <property type="project" value="TreeGrafter"/>
</dbReference>